<evidence type="ECO:0000256" key="1">
    <source>
        <dbReference type="SAM" id="MobiDB-lite"/>
    </source>
</evidence>
<dbReference type="Proteomes" id="UP000827986">
    <property type="component" value="Unassembled WGS sequence"/>
</dbReference>
<reference evidence="2" key="1">
    <citation type="submission" date="2021-09" db="EMBL/GenBank/DDBJ databases">
        <title>The genome of Mauremys mutica provides insights into the evolution of semi-aquatic lifestyle.</title>
        <authorList>
            <person name="Gong S."/>
            <person name="Gao Y."/>
        </authorList>
    </citation>
    <scope>NUCLEOTIDE SEQUENCE</scope>
    <source>
        <strain evidence="2">MM-2020</strain>
        <tissue evidence="2">Muscle</tissue>
    </source>
</reference>
<gene>
    <name evidence="2" type="ORF">KIL84_016852</name>
</gene>
<dbReference type="EMBL" id="JAHDVG010000482">
    <property type="protein sequence ID" value="KAH1173013.1"/>
    <property type="molecule type" value="Genomic_DNA"/>
</dbReference>
<feature type="compositionally biased region" description="Pro residues" evidence="1">
    <location>
        <begin position="61"/>
        <end position="72"/>
    </location>
</feature>
<sequence length="107" mass="10842">MQPRGGASMGGWLLPGAPGMALPAGGLALLLRQLVGGHRPQLQFAMMPPAGSPPIANVPRLQPPAPSAPQPVPLFSDPHPIPAPCSQCPTASAPHPCPLGPFPDSVQ</sequence>
<name>A0A9D3X581_9SAUR</name>
<evidence type="ECO:0000313" key="2">
    <source>
        <dbReference type="EMBL" id="KAH1173013.1"/>
    </source>
</evidence>
<keyword evidence="3" id="KW-1185">Reference proteome</keyword>
<evidence type="ECO:0000313" key="3">
    <source>
        <dbReference type="Proteomes" id="UP000827986"/>
    </source>
</evidence>
<comment type="caution">
    <text evidence="2">The sequence shown here is derived from an EMBL/GenBank/DDBJ whole genome shotgun (WGS) entry which is preliminary data.</text>
</comment>
<feature type="region of interest" description="Disordered" evidence="1">
    <location>
        <begin position="53"/>
        <end position="107"/>
    </location>
</feature>
<proteinExistence type="predicted"/>
<accession>A0A9D3X581</accession>
<organism evidence="2 3">
    <name type="scientific">Mauremys mutica</name>
    <name type="common">yellowpond turtle</name>
    <dbReference type="NCBI Taxonomy" id="74926"/>
    <lineage>
        <taxon>Eukaryota</taxon>
        <taxon>Metazoa</taxon>
        <taxon>Chordata</taxon>
        <taxon>Craniata</taxon>
        <taxon>Vertebrata</taxon>
        <taxon>Euteleostomi</taxon>
        <taxon>Archelosauria</taxon>
        <taxon>Testudinata</taxon>
        <taxon>Testudines</taxon>
        <taxon>Cryptodira</taxon>
        <taxon>Durocryptodira</taxon>
        <taxon>Testudinoidea</taxon>
        <taxon>Geoemydidae</taxon>
        <taxon>Geoemydinae</taxon>
        <taxon>Mauremys</taxon>
    </lineage>
</organism>
<protein>
    <submittedName>
        <fullName evidence="2">Uncharacterized protein</fullName>
    </submittedName>
</protein>
<dbReference type="AlphaFoldDB" id="A0A9D3X581"/>